<dbReference type="Proteomes" id="UP000807306">
    <property type="component" value="Unassembled WGS sequence"/>
</dbReference>
<reference evidence="1" key="1">
    <citation type="submission" date="2020-11" db="EMBL/GenBank/DDBJ databases">
        <authorList>
            <consortium name="DOE Joint Genome Institute"/>
            <person name="Ahrendt S."/>
            <person name="Riley R."/>
            <person name="Andreopoulos W."/>
            <person name="Labutti K."/>
            <person name="Pangilinan J."/>
            <person name="Ruiz-Duenas F.J."/>
            <person name="Barrasa J.M."/>
            <person name="Sanchez-Garcia M."/>
            <person name="Camarero S."/>
            <person name="Miyauchi S."/>
            <person name="Serrano A."/>
            <person name="Linde D."/>
            <person name="Babiker R."/>
            <person name="Drula E."/>
            <person name="Ayuso-Fernandez I."/>
            <person name="Pacheco R."/>
            <person name="Padilla G."/>
            <person name="Ferreira P."/>
            <person name="Barriuso J."/>
            <person name="Kellner H."/>
            <person name="Castanera R."/>
            <person name="Alfaro M."/>
            <person name="Ramirez L."/>
            <person name="Pisabarro A.G."/>
            <person name="Kuo A."/>
            <person name="Tritt A."/>
            <person name="Lipzen A."/>
            <person name="He G."/>
            <person name="Yan M."/>
            <person name="Ng V."/>
            <person name="Cullen D."/>
            <person name="Martin F."/>
            <person name="Rosso M.-N."/>
            <person name="Henrissat B."/>
            <person name="Hibbett D."/>
            <person name="Martinez A.T."/>
            <person name="Grigoriev I.V."/>
        </authorList>
    </citation>
    <scope>NUCLEOTIDE SEQUENCE</scope>
    <source>
        <strain evidence="1">CBS 506.95</strain>
    </source>
</reference>
<dbReference type="EMBL" id="MU158179">
    <property type="protein sequence ID" value="KAF9521269.1"/>
    <property type="molecule type" value="Genomic_DNA"/>
</dbReference>
<feature type="non-terminal residue" evidence="1">
    <location>
        <position position="1"/>
    </location>
</feature>
<feature type="non-terminal residue" evidence="1">
    <location>
        <position position="136"/>
    </location>
</feature>
<name>A0A9P6BBC7_9AGAR</name>
<dbReference type="OrthoDB" id="2662268at2759"/>
<accession>A0A9P6BBC7</accession>
<dbReference type="AlphaFoldDB" id="A0A9P6BBC7"/>
<protein>
    <submittedName>
        <fullName evidence="1">Uncharacterized protein</fullName>
    </submittedName>
</protein>
<evidence type="ECO:0000313" key="2">
    <source>
        <dbReference type="Proteomes" id="UP000807306"/>
    </source>
</evidence>
<proteinExistence type="predicted"/>
<organism evidence="1 2">
    <name type="scientific">Crepidotus variabilis</name>
    <dbReference type="NCBI Taxonomy" id="179855"/>
    <lineage>
        <taxon>Eukaryota</taxon>
        <taxon>Fungi</taxon>
        <taxon>Dikarya</taxon>
        <taxon>Basidiomycota</taxon>
        <taxon>Agaricomycotina</taxon>
        <taxon>Agaricomycetes</taxon>
        <taxon>Agaricomycetidae</taxon>
        <taxon>Agaricales</taxon>
        <taxon>Agaricineae</taxon>
        <taxon>Crepidotaceae</taxon>
        <taxon>Crepidotus</taxon>
    </lineage>
</organism>
<evidence type="ECO:0000313" key="1">
    <source>
        <dbReference type="EMBL" id="KAF9521269.1"/>
    </source>
</evidence>
<keyword evidence="2" id="KW-1185">Reference proteome</keyword>
<comment type="caution">
    <text evidence="1">The sequence shown here is derived from an EMBL/GenBank/DDBJ whole genome shotgun (WGS) entry which is preliminary data.</text>
</comment>
<gene>
    <name evidence="1" type="ORF">CPB83DRAFT_734904</name>
</gene>
<sequence>PPITFTYEGQIMSGVRMFELSMFSAEVSASVSGPKDEVLQQCKGKKIIFHILWPGYEEHLESPIDVDSAGSLTRLQLGKIIAERYSRFMATHIYAPCSNPEWKFGPLPANIKFKQLYLISLKNIYANAWQAEVAVD</sequence>